<dbReference type="AlphaFoldDB" id="A0A819BUU3"/>
<accession>A0A819BUU3</accession>
<dbReference type="Proteomes" id="UP000663823">
    <property type="component" value="Unassembled WGS sequence"/>
</dbReference>
<dbReference type="PROSITE" id="PS50181">
    <property type="entry name" value="FBOX"/>
    <property type="match status" value="1"/>
</dbReference>
<name>A0A819BUU3_9BILA</name>
<protein>
    <recommendedName>
        <fullName evidence="1">F-box domain-containing protein</fullName>
    </recommendedName>
</protein>
<feature type="domain" description="F-box" evidence="1">
    <location>
        <begin position="1"/>
        <end position="50"/>
    </location>
</feature>
<evidence type="ECO:0000313" key="3">
    <source>
        <dbReference type="Proteomes" id="UP000663823"/>
    </source>
</evidence>
<reference evidence="2" key="1">
    <citation type="submission" date="2021-02" db="EMBL/GenBank/DDBJ databases">
        <authorList>
            <person name="Nowell W R."/>
        </authorList>
    </citation>
    <scope>NUCLEOTIDE SEQUENCE</scope>
</reference>
<sequence length="479" mass="56946">MKLELLPNEILFECFKYLDHVDIFYSFDQLNYRFNKLIRNIPLHLDFRNINTSICDQFCKKILLNQEMKKQIISLTLSNKDTCYKIQCFLSLISLDEFSHLRSLTLVDVKRNNILQLTSMLPLISQLSCFRLIDSVHRKNELFSILSISHLRTLMIPTLPQDLKFTCEFSSIINLTIVDCYLNELFQILKTASKLKYLNVRQLFEKGRSLMNKDLHSTNLKQLIIMEFAVKFDNLRIILKQTPNLQSLTINVYNNINLIDAIQWEQLISSSLSYLDIFKFKFGCSYYKNSIEIHEKFKSFQSDFWCKKHHWYTEYSLSKNSAFIYTIPYLSNTYQLTSYTTRYCNALMKNDNTFDNIVELSIHPDAIREQCQYYFPYVISIELEDTWQFDNYYFLENQHIKSLKMIVNLSNAKHLKISSDCKRETSSILLEILKEAPQISSITIGPDVFKSLCVNNELYEYLNRMIKKIRYIEYFDKFI</sequence>
<evidence type="ECO:0000259" key="1">
    <source>
        <dbReference type="PROSITE" id="PS50181"/>
    </source>
</evidence>
<dbReference type="InterPro" id="IPR001810">
    <property type="entry name" value="F-box_dom"/>
</dbReference>
<comment type="caution">
    <text evidence="2">The sequence shown here is derived from an EMBL/GenBank/DDBJ whole genome shotgun (WGS) entry which is preliminary data.</text>
</comment>
<gene>
    <name evidence="2" type="ORF">OTI717_LOCUS18660</name>
</gene>
<proteinExistence type="predicted"/>
<evidence type="ECO:0000313" key="2">
    <source>
        <dbReference type="EMBL" id="CAF3807968.1"/>
    </source>
</evidence>
<dbReference type="EMBL" id="CAJOAX010002611">
    <property type="protein sequence ID" value="CAF3807968.1"/>
    <property type="molecule type" value="Genomic_DNA"/>
</dbReference>
<organism evidence="2 3">
    <name type="scientific">Rotaria sordida</name>
    <dbReference type="NCBI Taxonomy" id="392033"/>
    <lineage>
        <taxon>Eukaryota</taxon>
        <taxon>Metazoa</taxon>
        <taxon>Spiralia</taxon>
        <taxon>Gnathifera</taxon>
        <taxon>Rotifera</taxon>
        <taxon>Eurotatoria</taxon>
        <taxon>Bdelloidea</taxon>
        <taxon>Philodinida</taxon>
        <taxon>Philodinidae</taxon>
        <taxon>Rotaria</taxon>
    </lineage>
</organism>